<organism evidence="4 5">
    <name type="scientific">Colletotrichum plurivorum</name>
    <dbReference type="NCBI Taxonomy" id="2175906"/>
    <lineage>
        <taxon>Eukaryota</taxon>
        <taxon>Fungi</taxon>
        <taxon>Dikarya</taxon>
        <taxon>Ascomycota</taxon>
        <taxon>Pezizomycotina</taxon>
        <taxon>Sordariomycetes</taxon>
        <taxon>Hypocreomycetidae</taxon>
        <taxon>Glomerellales</taxon>
        <taxon>Glomerellaceae</taxon>
        <taxon>Colletotrichum</taxon>
        <taxon>Colletotrichum orchidearum species complex</taxon>
    </lineage>
</organism>
<feature type="compositionally biased region" description="Basic residues" evidence="1">
    <location>
        <begin position="429"/>
        <end position="438"/>
    </location>
</feature>
<feature type="compositionally biased region" description="Pro residues" evidence="1">
    <location>
        <begin position="401"/>
        <end position="415"/>
    </location>
</feature>
<feature type="compositionally biased region" description="Basic and acidic residues" evidence="1">
    <location>
        <begin position="389"/>
        <end position="400"/>
    </location>
</feature>
<feature type="compositionally biased region" description="Polar residues" evidence="1">
    <location>
        <begin position="656"/>
        <end position="667"/>
    </location>
</feature>
<keyword evidence="3" id="KW-0732">Signal</keyword>
<feature type="compositionally biased region" description="Pro residues" evidence="1">
    <location>
        <begin position="331"/>
        <end position="388"/>
    </location>
</feature>
<feature type="transmembrane region" description="Helical" evidence="2">
    <location>
        <begin position="451"/>
        <end position="469"/>
    </location>
</feature>
<name>A0A8H6KBG2_9PEZI</name>
<feature type="region of interest" description="Disordered" evidence="1">
    <location>
        <begin position="293"/>
        <end position="445"/>
    </location>
</feature>
<feature type="chain" id="PRO_5034287903" evidence="3">
    <location>
        <begin position="18"/>
        <end position="691"/>
    </location>
</feature>
<feature type="compositionally biased region" description="Basic residues" evidence="1">
    <location>
        <begin position="473"/>
        <end position="489"/>
    </location>
</feature>
<feature type="region of interest" description="Disordered" evidence="1">
    <location>
        <begin position="147"/>
        <end position="214"/>
    </location>
</feature>
<feature type="compositionally biased region" description="Basic residues" evidence="1">
    <location>
        <begin position="293"/>
        <end position="304"/>
    </location>
</feature>
<evidence type="ECO:0000313" key="4">
    <source>
        <dbReference type="EMBL" id="KAF6828389.1"/>
    </source>
</evidence>
<protein>
    <submittedName>
        <fullName evidence="4">Uncharacterized protein</fullName>
    </submittedName>
</protein>
<comment type="caution">
    <text evidence="4">The sequence shown here is derived from an EMBL/GenBank/DDBJ whole genome shotgun (WGS) entry which is preliminary data.</text>
</comment>
<feature type="compositionally biased region" description="Basic and acidic residues" evidence="1">
    <location>
        <begin position="416"/>
        <end position="428"/>
    </location>
</feature>
<keyword evidence="2" id="KW-0812">Transmembrane</keyword>
<evidence type="ECO:0000256" key="1">
    <source>
        <dbReference type="SAM" id="MobiDB-lite"/>
    </source>
</evidence>
<sequence>MRGLAQALLLAPVLVGAAPSRIEDKAKDASPSTFVTFDIPPGFDEDQPKPYTLHLKVLEAPTPCAYPNIVVNSVPLSNGGHTLGRGTFAGDNDATTFIASWSSTCAGDEQLLRFTLESLAGRTLASDLEFVARFRQTSPAAIVEVAGPVRISDSRPGPPTIPDGREPRPGDDEDGLLEDPPFPPPPHHHVGNHREGDRRPPPPPPPPPHHHDDEKIDHELRELDCLHHQLHALKHLIREKEHRLEREHGVVVPHRGHRGGPGLRDCDSLKCVLDTLMHSVGGGFRGGFHGFGRHRHGPGHHHGGPRGGPPPVCGAFPFPGHGNHTHGNHTLPPPPPGFCHCGPPPPEGPPPPPFDEPPHGPPPPFEEPPHGPPHGPPEGHHGPPPPFDKPPHHGPPEGHHGPPPPPPGPPPPGPPPDHEHEFPMTSDHHRPHPHHHHGPPPPPPPPHVVPLLLKLSFVLILLASLFLAIRSRRTARKSSDRQRRRQRRRDAREARRAAFTASLADVWSRVFAARSDLSSATFDDEEKRAFLSGGHHRSPSDASDQEVPYENANSMAREIVEFRNAATVVTEIVAAEEGRQRRQQQMLAAQRRQKVAVPAVPAGVHEMPPHSPTAAFAEYMAGDDELPTYDEAAPSVVDGFRSYAPGGSEPSVVSDGFSSYTPGSSECASVAPSDGPVVDVDDVPGERDSKR</sequence>
<keyword evidence="5" id="KW-1185">Reference proteome</keyword>
<feature type="region of interest" description="Disordered" evidence="1">
    <location>
        <begin position="640"/>
        <end position="691"/>
    </location>
</feature>
<gene>
    <name evidence="4" type="ORF">CPLU01_08558</name>
</gene>
<keyword evidence="2" id="KW-0472">Membrane</keyword>
<feature type="region of interest" description="Disordered" evidence="1">
    <location>
        <begin position="473"/>
        <end position="493"/>
    </location>
</feature>
<keyword evidence="2" id="KW-1133">Transmembrane helix</keyword>
<accession>A0A8H6KBG2</accession>
<evidence type="ECO:0000313" key="5">
    <source>
        <dbReference type="Proteomes" id="UP000654918"/>
    </source>
</evidence>
<dbReference type="AlphaFoldDB" id="A0A8H6KBG2"/>
<evidence type="ECO:0000256" key="3">
    <source>
        <dbReference type="SAM" id="SignalP"/>
    </source>
</evidence>
<feature type="signal peptide" evidence="3">
    <location>
        <begin position="1"/>
        <end position="17"/>
    </location>
</feature>
<proteinExistence type="predicted"/>
<dbReference type="Proteomes" id="UP000654918">
    <property type="component" value="Unassembled WGS sequence"/>
</dbReference>
<evidence type="ECO:0000256" key="2">
    <source>
        <dbReference type="SAM" id="Phobius"/>
    </source>
</evidence>
<dbReference type="EMBL" id="WIGO01000123">
    <property type="protein sequence ID" value="KAF6828389.1"/>
    <property type="molecule type" value="Genomic_DNA"/>
</dbReference>
<reference evidence="4" key="1">
    <citation type="journal article" date="2020" name="Phytopathology">
        <title>Genome Sequence Resources of Colletotrichum truncatum, C. plurivorum, C. musicola, and C. sojae: Four Species Pathogenic to Soybean (Glycine max).</title>
        <authorList>
            <person name="Rogerio F."/>
            <person name="Boufleur T.R."/>
            <person name="Ciampi-Guillardi M."/>
            <person name="Sukno S.A."/>
            <person name="Thon M.R."/>
            <person name="Massola Junior N.S."/>
            <person name="Baroncelli R."/>
        </authorList>
    </citation>
    <scope>NUCLEOTIDE SEQUENCE</scope>
    <source>
        <strain evidence="4">LFN00145</strain>
    </source>
</reference>